<dbReference type="PRINTS" id="PR00507">
    <property type="entry name" value="N12N6MTFRASE"/>
</dbReference>
<comment type="caution">
    <text evidence="2">The sequence shown here is derived from an EMBL/GenBank/DDBJ whole genome shotgun (WGS) entry which is preliminary data.</text>
</comment>
<dbReference type="AlphaFoldDB" id="E0NLF0"/>
<dbReference type="InterPro" id="IPR050210">
    <property type="entry name" value="tRNA_Adenine-N(6)_MTase"/>
</dbReference>
<accession>E0NLF0</accession>
<organism evidence="2 3">
    <name type="scientific">Peptoniphilus duerdenii ATCC BAA-1640</name>
    <dbReference type="NCBI Taxonomy" id="862517"/>
    <lineage>
        <taxon>Bacteria</taxon>
        <taxon>Bacillati</taxon>
        <taxon>Bacillota</taxon>
        <taxon>Tissierellia</taxon>
        <taxon>Tissierellales</taxon>
        <taxon>Peptoniphilaceae</taxon>
        <taxon>Peptoniphilus</taxon>
    </lineage>
</organism>
<dbReference type="OrthoDB" id="9777257at2"/>
<feature type="domain" description="Methyltransferase small" evidence="1">
    <location>
        <begin position="27"/>
        <end position="154"/>
    </location>
</feature>
<dbReference type="PROSITE" id="PS00092">
    <property type="entry name" value="N6_MTASE"/>
    <property type="match status" value="1"/>
</dbReference>
<dbReference type="STRING" id="862517.HMPREF9225_0989"/>
<dbReference type="InterPro" id="IPR002052">
    <property type="entry name" value="DNA_methylase_N6_adenine_CS"/>
</dbReference>
<evidence type="ECO:0000313" key="3">
    <source>
        <dbReference type="Proteomes" id="UP000003280"/>
    </source>
</evidence>
<keyword evidence="3" id="KW-1185">Reference proteome</keyword>
<keyword evidence="2" id="KW-0489">Methyltransferase</keyword>
<dbReference type="RefSeq" id="WP_008901803.1">
    <property type="nucleotide sequence ID" value="NZ_GL397071.1"/>
</dbReference>
<protein>
    <submittedName>
        <fullName evidence="2">Methyltransferase domain protein</fullName>
    </submittedName>
</protein>
<evidence type="ECO:0000259" key="1">
    <source>
        <dbReference type="Pfam" id="PF05175"/>
    </source>
</evidence>
<dbReference type="GO" id="GO:0008170">
    <property type="term" value="F:N-methyltransferase activity"/>
    <property type="evidence" value="ECO:0007669"/>
    <property type="project" value="UniProtKB-ARBA"/>
</dbReference>
<dbReference type="InterPro" id="IPR007848">
    <property type="entry name" value="Small_mtfrase_dom"/>
</dbReference>
<dbReference type="HOGENOM" id="CLU_061983_3_1_9"/>
<proteinExistence type="predicted"/>
<dbReference type="PANTHER" id="PTHR47739:SF1">
    <property type="entry name" value="TRNA1(VAL) (ADENINE(37)-N6)-METHYLTRANSFERASE"/>
    <property type="match status" value="1"/>
</dbReference>
<keyword evidence="2" id="KW-0808">Transferase</keyword>
<dbReference type="CDD" id="cd02440">
    <property type="entry name" value="AdoMet_MTases"/>
    <property type="match status" value="1"/>
</dbReference>
<dbReference type="InterPro" id="IPR029063">
    <property type="entry name" value="SAM-dependent_MTases_sf"/>
</dbReference>
<dbReference type="EMBL" id="AEEH01000039">
    <property type="protein sequence ID" value="EFM25340.1"/>
    <property type="molecule type" value="Genomic_DNA"/>
</dbReference>
<sequence>MDKKDYVPGTDIEIFQRDDRFKYTTDSLILSSFANVKGKVLDAGCGNGILSLRVLNRAREVVSVDMEEIYTDNLNRTIELNNLKNIKVVNSKIENLKGYSGYFDTIITNPPYFTDRTAIEVSEGRERHTEDIYIFIKALSKYLKYGGRMYMVFPSLRLQEIAVYLKELNLYIKRIKFIKKDISSKSNIMLLDIRLGGGYNLEVLPDFYMYEGGEMTEEFKAVYRNEVMK</sequence>
<dbReference type="GO" id="GO:0003676">
    <property type="term" value="F:nucleic acid binding"/>
    <property type="evidence" value="ECO:0007669"/>
    <property type="project" value="InterPro"/>
</dbReference>
<reference evidence="2 3" key="1">
    <citation type="submission" date="2010-07" db="EMBL/GenBank/DDBJ databases">
        <authorList>
            <person name="Muzny D."/>
            <person name="Qin X."/>
            <person name="Deng J."/>
            <person name="Jiang H."/>
            <person name="Liu Y."/>
            <person name="Qu J."/>
            <person name="Song X.-Z."/>
            <person name="Zhang L."/>
            <person name="Thornton R."/>
            <person name="Coyle M."/>
            <person name="Francisco L."/>
            <person name="Jackson L."/>
            <person name="Javaid M."/>
            <person name="Korchina V."/>
            <person name="Kovar C."/>
            <person name="Mata R."/>
            <person name="Mathew T."/>
            <person name="Ngo R."/>
            <person name="Nguyen L."/>
            <person name="Nguyen N."/>
            <person name="Okwuonu G."/>
            <person name="Ongeri F."/>
            <person name="Pham C."/>
            <person name="Simmons D."/>
            <person name="Wilczek-Boney K."/>
            <person name="Hale W."/>
            <person name="Jakkamsetti A."/>
            <person name="Pham P."/>
            <person name="Ruth R."/>
            <person name="San Lucas F."/>
            <person name="Warren J."/>
            <person name="Zhang J."/>
            <person name="Zhao Z."/>
            <person name="Zhou C."/>
            <person name="Zhu D."/>
            <person name="Lee S."/>
            <person name="Bess C."/>
            <person name="Blankenburg K."/>
            <person name="Forbes L."/>
            <person name="Fu Q."/>
            <person name="Gubbala S."/>
            <person name="Hirani K."/>
            <person name="Jayaseelan J.C."/>
            <person name="Lara F."/>
            <person name="Munidasa M."/>
            <person name="Palculict T."/>
            <person name="Patil S."/>
            <person name="Pu L.-L."/>
            <person name="Saada N."/>
            <person name="Tang L."/>
            <person name="Weissenberger G."/>
            <person name="Zhu Y."/>
            <person name="Hemphill L."/>
            <person name="Shang Y."/>
            <person name="Youmans B."/>
            <person name="Ayvaz T."/>
            <person name="Ross M."/>
            <person name="Santibanez J."/>
            <person name="Aqrawi P."/>
            <person name="Gross S."/>
            <person name="Joshi V."/>
            <person name="Fowler G."/>
            <person name="Nazareth L."/>
            <person name="Reid J."/>
            <person name="Worley K."/>
            <person name="Petrosino J."/>
            <person name="Highlander S."/>
            <person name="Gibbs R."/>
        </authorList>
    </citation>
    <scope>NUCLEOTIDE SEQUENCE [LARGE SCALE GENOMIC DNA]</scope>
    <source>
        <strain evidence="2 3">ATCC BAA-1640</strain>
    </source>
</reference>
<dbReference type="GO" id="GO:0008757">
    <property type="term" value="F:S-adenosylmethionine-dependent methyltransferase activity"/>
    <property type="evidence" value="ECO:0007669"/>
    <property type="project" value="UniProtKB-ARBA"/>
</dbReference>
<evidence type="ECO:0000313" key="2">
    <source>
        <dbReference type="EMBL" id="EFM25340.1"/>
    </source>
</evidence>
<name>E0NLF0_9FIRM</name>
<dbReference type="GO" id="GO:0032259">
    <property type="term" value="P:methylation"/>
    <property type="evidence" value="ECO:0007669"/>
    <property type="project" value="UniProtKB-KW"/>
</dbReference>
<gene>
    <name evidence="2" type="primary">smtA</name>
    <name evidence="2" type="ORF">HMPREF9225_0989</name>
</gene>
<dbReference type="SUPFAM" id="SSF53335">
    <property type="entry name" value="S-adenosyl-L-methionine-dependent methyltransferases"/>
    <property type="match status" value="1"/>
</dbReference>
<dbReference type="Proteomes" id="UP000003280">
    <property type="component" value="Unassembled WGS sequence"/>
</dbReference>
<dbReference type="eggNOG" id="COG4123">
    <property type="taxonomic scope" value="Bacteria"/>
</dbReference>
<dbReference type="Pfam" id="PF05175">
    <property type="entry name" value="MTS"/>
    <property type="match status" value="1"/>
</dbReference>
<dbReference type="Gene3D" id="3.40.50.150">
    <property type="entry name" value="Vaccinia Virus protein VP39"/>
    <property type="match status" value="1"/>
</dbReference>
<dbReference type="PANTHER" id="PTHR47739">
    <property type="entry name" value="TRNA1(VAL) (ADENINE(37)-N6)-METHYLTRANSFERASE"/>
    <property type="match status" value="1"/>
</dbReference>